<proteinExistence type="predicted"/>
<gene>
    <name evidence="2" type="ORF">METZ01_LOCUS39484</name>
</gene>
<organism evidence="2">
    <name type="scientific">marine metagenome</name>
    <dbReference type="NCBI Taxonomy" id="408172"/>
    <lineage>
        <taxon>unclassified sequences</taxon>
        <taxon>metagenomes</taxon>
        <taxon>ecological metagenomes</taxon>
    </lineage>
</organism>
<dbReference type="InterPro" id="IPR007891">
    <property type="entry name" value="CHASE3"/>
</dbReference>
<dbReference type="AlphaFoldDB" id="A0A381R529"/>
<accession>A0A381R529</accession>
<evidence type="ECO:0000313" key="2">
    <source>
        <dbReference type="EMBL" id="SUZ86630.1"/>
    </source>
</evidence>
<dbReference type="Pfam" id="PF05227">
    <property type="entry name" value="CHASE3"/>
    <property type="match status" value="1"/>
</dbReference>
<reference evidence="2" key="1">
    <citation type="submission" date="2018-05" db="EMBL/GenBank/DDBJ databases">
        <authorList>
            <person name="Lanie J.A."/>
            <person name="Ng W.-L."/>
            <person name="Kazmierczak K.M."/>
            <person name="Andrzejewski T.M."/>
            <person name="Davidsen T.M."/>
            <person name="Wayne K.J."/>
            <person name="Tettelin H."/>
            <person name="Glass J.I."/>
            <person name="Rusch D."/>
            <person name="Podicherti R."/>
            <person name="Tsui H.-C.T."/>
            <person name="Winkler M.E."/>
        </authorList>
    </citation>
    <scope>NUCLEOTIDE SEQUENCE</scope>
</reference>
<name>A0A381R529_9ZZZZ</name>
<evidence type="ECO:0000259" key="1">
    <source>
        <dbReference type="Pfam" id="PF05227"/>
    </source>
</evidence>
<dbReference type="EMBL" id="UINC01001692">
    <property type="protein sequence ID" value="SUZ86630.1"/>
    <property type="molecule type" value="Genomic_DNA"/>
</dbReference>
<sequence length="61" mass="6747">MTGEMVNIETGLRDYLLTGDVGFLNPYSSGIDPFNKTMAEDQELTNDNPAAVAKLKEIHEM</sequence>
<feature type="domain" description="CHASE3" evidence="1">
    <location>
        <begin position="4"/>
        <end position="59"/>
    </location>
</feature>
<protein>
    <recommendedName>
        <fullName evidence="1">CHASE3 domain-containing protein</fullName>
    </recommendedName>
</protein>